<dbReference type="Proteomes" id="UP000823388">
    <property type="component" value="Chromosome 5K"/>
</dbReference>
<name>A0A8T0SVM2_PANVG</name>
<evidence type="ECO:0000256" key="1">
    <source>
        <dbReference type="SAM" id="MobiDB-lite"/>
    </source>
</evidence>
<sequence>MEEEGEEAMPPVAMLGGKRPRTDPVQLAQFDDKQHVSDCNFLEETKYARESAGRQRLPNWLFFLRKATQRRGGRCIRSEQNRSPQNHSKCTCS</sequence>
<feature type="compositionally biased region" description="Polar residues" evidence="1">
    <location>
        <begin position="81"/>
        <end position="93"/>
    </location>
</feature>
<evidence type="ECO:0000313" key="2">
    <source>
        <dbReference type="EMBL" id="KAG2600129.1"/>
    </source>
</evidence>
<dbReference type="EMBL" id="CM029045">
    <property type="protein sequence ID" value="KAG2600129.1"/>
    <property type="molecule type" value="Genomic_DNA"/>
</dbReference>
<reference evidence="2" key="1">
    <citation type="submission" date="2020-05" db="EMBL/GenBank/DDBJ databases">
        <title>WGS assembly of Panicum virgatum.</title>
        <authorList>
            <person name="Lovell J.T."/>
            <person name="Jenkins J."/>
            <person name="Shu S."/>
            <person name="Juenger T.E."/>
            <person name="Schmutz J."/>
        </authorList>
    </citation>
    <scope>NUCLEOTIDE SEQUENCE</scope>
    <source>
        <strain evidence="2">AP13</strain>
    </source>
</reference>
<accession>A0A8T0SVM2</accession>
<keyword evidence="3" id="KW-1185">Reference proteome</keyword>
<protein>
    <submittedName>
        <fullName evidence="2">Uncharacterized protein</fullName>
    </submittedName>
</protein>
<proteinExistence type="predicted"/>
<organism evidence="2 3">
    <name type="scientific">Panicum virgatum</name>
    <name type="common">Blackwell switchgrass</name>
    <dbReference type="NCBI Taxonomy" id="38727"/>
    <lineage>
        <taxon>Eukaryota</taxon>
        <taxon>Viridiplantae</taxon>
        <taxon>Streptophyta</taxon>
        <taxon>Embryophyta</taxon>
        <taxon>Tracheophyta</taxon>
        <taxon>Spermatophyta</taxon>
        <taxon>Magnoliopsida</taxon>
        <taxon>Liliopsida</taxon>
        <taxon>Poales</taxon>
        <taxon>Poaceae</taxon>
        <taxon>PACMAD clade</taxon>
        <taxon>Panicoideae</taxon>
        <taxon>Panicodae</taxon>
        <taxon>Paniceae</taxon>
        <taxon>Panicinae</taxon>
        <taxon>Panicum</taxon>
        <taxon>Panicum sect. Hiantes</taxon>
    </lineage>
</organism>
<dbReference type="AlphaFoldDB" id="A0A8T0SVM2"/>
<feature type="region of interest" description="Disordered" evidence="1">
    <location>
        <begin position="1"/>
        <end position="23"/>
    </location>
</feature>
<comment type="caution">
    <text evidence="2">The sequence shown here is derived from an EMBL/GenBank/DDBJ whole genome shotgun (WGS) entry which is preliminary data.</text>
</comment>
<evidence type="ECO:0000313" key="3">
    <source>
        <dbReference type="Proteomes" id="UP000823388"/>
    </source>
</evidence>
<feature type="region of interest" description="Disordered" evidence="1">
    <location>
        <begin position="73"/>
        <end position="93"/>
    </location>
</feature>
<gene>
    <name evidence="2" type="ORF">PVAP13_5KG494207</name>
</gene>